<evidence type="ECO:0000256" key="1">
    <source>
        <dbReference type="ARBA" id="ARBA00009356"/>
    </source>
</evidence>
<protein>
    <recommendedName>
        <fullName evidence="6">Large ribosomal subunit protein uL6 alpha-beta domain-containing protein</fullName>
    </recommendedName>
</protein>
<dbReference type="GO" id="GO:0003735">
    <property type="term" value="F:structural constituent of ribosome"/>
    <property type="evidence" value="ECO:0007669"/>
    <property type="project" value="InterPro"/>
</dbReference>
<dbReference type="Gene3D" id="3.90.930.12">
    <property type="entry name" value="Ribosomal protein L6, alpha-beta domain"/>
    <property type="match status" value="2"/>
</dbReference>
<keyword evidence="3" id="KW-0694">RNA-binding</keyword>
<reference evidence="7" key="1">
    <citation type="submission" date="2023-07" db="EMBL/GenBank/DDBJ databases">
        <authorList>
            <consortium name="AG Swart"/>
            <person name="Singh M."/>
            <person name="Singh A."/>
            <person name="Seah K."/>
            <person name="Emmerich C."/>
        </authorList>
    </citation>
    <scope>NUCLEOTIDE SEQUENCE</scope>
    <source>
        <strain evidence="7">DP1</strain>
    </source>
</reference>
<dbReference type="InterPro" id="IPR020040">
    <property type="entry name" value="Ribosomal_uL6_a/b-dom"/>
</dbReference>
<evidence type="ECO:0000313" key="8">
    <source>
        <dbReference type="Proteomes" id="UP001295684"/>
    </source>
</evidence>
<evidence type="ECO:0000259" key="6">
    <source>
        <dbReference type="Pfam" id="PF00347"/>
    </source>
</evidence>
<dbReference type="FunFam" id="3.90.930.12:FF:000008">
    <property type="entry name" value="50S ribosomal protein L6"/>
    <property type="match status" value="1"/>
</dbReference>
<dbReference type="FunFam" id="3.90.930.12:FF:000004">
    <property type="entry name" value="60S ribosomal protein L9"/>
    <property type="match status" value="1"/>
</dbReference>
<organism evidence="7 8">
    <name type="scientific">Euplotes crassus</name>
    <dbReference type="NCBI Taxonomy" id="5936"/>
    <lineage>
        <taxon>Eukaryota</taxon>
        <taxon>Sar</taxon>
        <taxon>Alveolata</taxon>
        <taxon>Ciliophora</taxon>
        <taxon>Intramacronucleata</taxon>
        <taxon>Spirotrichea</taxon>
        <taxon>Hypotrichia</taxon>
        <taxon>Euplotida</taxon>
        <taxon>Euplotidae</taxon>
        <taxon>Moneuplotes</taxon>
    </lineage>
</organism>
<evidence type="ECO:0000256" key="3">
    <source>
        <dbReference type="ARBA" id="ARBA00022884"/>
    </source>
</evidence>
<dbReference type="EMBL" id="CAMPGE010020035">
    <property type="protein sequence ID" value="CAI2378324.1"/>
    <property type="molecule type" value="Genomic_DNA"/>
</dbReference>
<keyword evidence="5" id="KW-0687">Ribonucleoprotein</keyword>
<dbReference type="PANTHER" id="PTHR11655:SF16">
    <property type="entry name" value="60S RIBOSOMAL PROTEIN L9"/>
    <property type="match status" value="1"/>
</dbReference>
<dbReference type="Pfam" id="PF00347">
    <property type="entry name" value="Ribosomal_L6"/>
    <property type="match status" value="1"/>
</dbReference>
<dbReference type="GO" id="GO:0002181">
    <property type="term" value="P:cytoplasmic translation"/>
    <property type="evidence" value="ECO:0007669"/>
    <property type="project" value="TreeGrafter"/>
</dbReference>
<comment type="similarity">
    <text evidence="1">Belongs to the universal ribosomal protein uL6 family.</text>
</comment>
<sequence>MKYLNTTAKVPIPDNVTIKIKSRVITVKGPKGEVVKDISHMPLDIKIVDSEKEEGKKEVSITRWFSNYRGRPLVKTCAGVFKNMFAGVTRGFRYKMRCVTAHFPLKIQIAKGGESVEFKNFLGGAQAKVVVMKPGVTIKMGPKIKDELVIEGVDVDYVSQTAALINQCVNVGNKDVRKFLDGIYVSEKTFQDEDAE</sequence>
<feature type="domain" description="Large ribosomal subunit protein uL6 alpha-beta" evidence="6">
    <location>
        <begin position="12"/>
        <end position="91"/>
    </location>
</feature>
<dbReference type="SUPFAM" id="SSF56053">
    <property type="entry name" value="Ribosomal protein L6"/>
    <property type="match status" value="2"/>
</dbReference>
<accession>A0AAD1XT08</accession>
<dbReference type="GO" id="GO:0019843">
    <property type="term" value="F:rRNA binding"/>
    <property type="evidence" value="ECO:0007669"/>
    <property type="project" value="UniProtKB-KW"/>
</dbReference>
<comment type="caution">
    <text evidence="7">The sequence shown here is derived from an EMBL/GenBank/DDBJ whole genome shotgun (WGS) entry which is preliminary data.</text>
</comment>
<evidence type="ECO:0000256" key="2">
    <source>
        <dbReference type="ARBA" id="ARBA00022730"/>
    </source>
</evidence>
<name>A0AAD1XT08_EUPCR</name>
<dbReference type="InterPro" id="IPR036789">
    <property type="entry name" value="Ribosomal_uL6-like_a/b-dom_sf"/>
</dbReference>
<keyword evidence="8" id="KW-1185">Reference proteome</keyword>
<dbReference type="InterPro" id="IPR000702">
    <property type="entry name" value="Ribosomal_uL6-like"/>
</dbReference>
<evidence type="ECO:0000313" key="7">
    <source>
        <dbReference type="EMBL" id="CAI2378324.1"/>
    </source>
</evidence>
<dbReference type="GO" id="GO:0022625">
    <property type="term" value="C:cytosolic large ribosomal subunit"/>
    <property type="evidence" value="ECO:0007669"/>
    <property type="project" value="TreeGrafter"/>
</dbReference>
<dbReference type="Proteomes" id="UP001295684">
    <property type="component" value="Unassembled WGS sequence"/>
</dbReference>
<evidence type="ECO:0000256" key="5">
    <source>
        <dbReference type="ARBA" id="ARBA00023274"/>
    </source>
</evidence>
<dbReference type="AlphaFoldDB" id="A0AAD1XT08"/>
<dbReference type="PROSITE" id="PS00700">
    <property type="entry name" value="RIBOSOMAL_L6_2"/>
    <property type="match status" value="1"/>
</dbReference>
<keyword evidence="4" id="KW-0689">Ribosomal protein</keyword>
<dbReference type="InterPro" id="IPR002359">
    <property type="entry name" value="Ribosomal_uL6_CS2"/>
</dbReference>
<evidence type="ECO:0000256" key="4">
    <source>
        <dbReference type="ARBA" id="ARBA00022980"/>
    </source>
</evidence>
<keyword evidence="2" id="KW-0699">rRNA-binding</keyword>
<proteinExistence type="inferred from homology"/>
<dbReference type="PANTHER" id="PTHR11655">
    <property type="entry name" value="60S/50S RIBOSOMAL PROTEIN L6/L9"/>
    <property type="match status" value="1"/>
</dbReference>
<dbReference type="PIRSF" id="PIRSF002162">
    <property type="entry name" value="Ribosomal_L6"/>
    <property type="match status" value="1"/>
</dbReference>
<gene>
    <name evidence="7" type="ORF">ECRASSUSDP1_LOCUS19719</name>
</gene>